<organism evidence="1 2">
    <name type="scientific">Aquimarina spongiae</name>
    <dbReference type="NCBI Taxonomy" id="570521"/>
    <lineage>
        <taxon>Bacteria</taxon>
        <taxon>Pseudomonadati</taxon>
        <taxon>Bacteroidota</taxon>
        <taxon>Flavobacteriia</taxon>
        <taxon>Flavobacteriales</taxon>
        <taxon>Flavobacteriaceae</taxon>
        <taxon>Aquimarina</taxon>
    </lineage>
</organism>
<proteinExistence type="predicted"/>
<dbReference type="AlphaFoldDB" id="A0A1M6EZU7"/>
<gene>
    <name evidence="1" type="ORF">SAMN04488508_10418</name>
</gene>
<evidence type="ECO:0008006" key="3">
    <source>
        <dbReference type="Google" id="ProtNLM"/>
    </source>
</evidence>
<keyword evidence="2" id="KW-1185">Reference proteome</keyword>
<accession>A0A1M6EZU7</accession>
<evidence type="ECO:0000313" key="1">
    <source>
        <dbReference type="EMBL" id="SHI90998.1"/>
    </source>
</evidence>
<evidence type="ECO:0000313" key="2">
    <source>
        <dbReference type="Proteomes" id="UP000184432"/>
    </source>
</evidence>
<protein>
    <recommendedName>
        <fullName evidence="3">Lipoprotein</fullName>
    </recommendedName>
</protein>
<name>A0A1M6EZU7_9FLAO</name>
<dbReference type="Proteomes" id="UP000184432">
    <property type="component" value="Unassembled WGS sequence"/>
</dbReference>
<sequence>MRYTIIGILVSLVLLGCARSVEPTVENINKIFESKDFTFEFHQPDGSCRSLSFRNDYVVYKSDLPTYRRGIEYEEVVLINEYIQKIVNEHSTTLDRENHPYYVIKNTAYKVTIIPEQEAFYFDALLKTLKLDPAQIK</sequence>
<dbReference type="RefSeq" id="WP_139241965.1">
    <property type="nucleotide sequence ID" value="NZ_FQYP01000004.1"/>
</dbReference>
<dbReference type="PROSITE" id="PS51257">
    <property type="entry name" value="PROKAR_LIPOPROTEIN"/>
    <property type="match status" value="1"/>
</dbReference>
<dbReference type="EMBL" id="FQYP01000004">
    <property type="protein sequence ID" value="SHI90998.1"/>
    <property type="molecule type" value="Genomic_DNA"/>
</dbReference>
<dbReference type="OrthoDB" id="1161831at2"/>
<reference evidence="2" key="1">
    <citation type="submission" date="2016-11" db="EMBL/GenBank/DDBJ databases">
        <authorList>
            <person name="Varghese N."/>
            <person name="Submissions S."/>
        </authorList>
    </citation>
    <scope>NUCLEOTIDE SEQUENCE [LARGE SCALE GENOMIC DNA]</scope>
    <source>
        <strain evidence="2">DSM 22623</strain>
    </source>
</reference>